<feature type="transmembrane region" description="Helical" evidence="1">
    <location>
        <begin position="21"/>
        <end position="42"/>
    </location>
</feature>
<proteinExistence type="predicted"/>
<feature type="transmembrane region" description="Helical" evidence="1">
    <location>
        <begin position="169"/>
        <end position="187"/>
    </location>
</feature>
<keyword evidence="1" id="KW-1133">Transmembrane helix</keyword>
<comment type="caution">
    <text evidence="2">The sequence shown here is derived from an EMBL/GenBank/DDBJ whole genome shotgun (WGS) entry which is preliminary data.</text>
</comment>
<keyword evidence="3" id="KW-1185">Reference proteome</keyword>
<sequence>MTNNTNTQPAQEIDRRTRLEIIGTVLLSIASLVVAWCTYQSTLWNGEQDFRMAEANICYRRANEFTVLAAQQREMDASITLSFLEAVIDKRQDRIDYYLKRSDSELAHILTNWLNTNPLKNTNSPANPLNMPAYQRMTQVSKNSSDSAMRKAEELWREAKRNNTFSDKYTLFTVIFSLVVFLCAVGTKLTKIKVAYTCLIFASSIFFLTLILLIVTMPVARINP</sequence>
<reference evidence="2 3" key="1">
    <citation type="submission" date="2016-04" db="EMBL/GenBank/DDBJ databases">
        <authorList>
            <person name="Chen L."/>
            <person name="Zhuang W."/>
            <person name="Wang G."/>
        </authorList>
    </citation>
    <scope>NUCLEOTIDE SEQUENCE [LARGE SCALE GENOMIC DNA]</scope>
    <source>
        <strain evidence="3">GR20</strain>
    </source>
</reference>
<organism evidence="2 3">
    <name type="scientific">Niastella koreensis</name>
    <dbReference type="NCBI Taxonomy" id="354356"/>
    <lineage>
        <taxon>Bacteria</taxon>
        <taxon>Pseudomonadati</taxon>
        <taxon>Bacteroidota</taxon>
        <taxon>Chitinophagia</taxon>
        <taxon>Chitinophagales</taxon>
        <taxon>Chitinophagaceae</taxon>
        <taxon>Niastella</taxon>
    </lineage>
</organism>
<evidence type="ECO:0000313" key="2">
    <source>
        <dbReference type="EMBL" id="OQP44067.1"/>
    </source>
</evidence>
<accession>A0ABX3NRY7</accession>
<keyword evidence="1" id="KW-0812">Transmembrane</keyword>
<evidence type="ECO:0008006" key="4">
    <source>
        <dbReference type="Google" id="ProtNLM"/>
    </source>
</evidence>
<evidence type="ECO:0000313" key="3">
    <source>
        <dbReference type="Proteomes" id="UP000192277"/>
    </source>
</evidence>
<name>A0ABX3NRY7_9BACT</name>
<gene>
    <name evidence="2" type="ORF">A4D02_11405</name>
</gene>
<dbReference type="EMBL" id="LWBO01000034">
    <property type="protein sequence ID" value="OQP44067.1"/>
    <property type="molecule type" value="Genomic_DNA"/>
</dbReference>
<keyword evidence="1" id="KW-0472">Membrane</keyword>
<dbReference type="Proteomes" id="UP000192277">
    <property type="component" value="Unassembled WGS sequence"/>
</dbReference>
<feature type="transmembrane region" description="Helical" evidence="1">
    <location>
        <begin position="194"/>
        <end position="220"/>
    </location>
</feature>
<protein>
    <recommendedName>
        <fullName evidence="4">DUF4337 domain-containing protein</fullName>
    </recommendedName>
</protein>
<evidence type="ECO:0000256" key="1">
    <source>
        <dbReference type="SAM" id="Phobius"/>
    </source>
</evidence>
<dbReference type="RefSeq" id="WP_014219079.1">
    <property type="nucleotide sequence ID" value="NZ_LWBO01000034.1"/>
</dbReference>